<dbReference type="Gene3D" id="3.30.565.10">
    <property type="entry name" value="Histidine kinase-like ATPase, C-terminal domain"/>
    <property type="match status" value="1"/>
</dbReference>
<keyword evidence="4" id="KW-0812">Transmembrane</keyword>
<keyword evidence="2" id="KW-0418">Kinase</keyword>
<evidence type="ECO:0000313" key="8">
    <source>
        <dbReference type="Proteomes" id="UP001500325"/>
    </source>
</evidence>
<gene>
    <name evidence="7" type="ORF">GCM10023215_02480</name>
</gene>
<organism evidence="7 8">
    <name type="scientific">Pseudonocardia yuanmonensis</name>
    <dbReference type="NCBI Taxonomy" id="1095914"/>
    <lineage>
        <taxon>Bacteria</taxon>
        <taxon>Bacillati</taxon>
        <taxon>Actinomycetota</taxon>
        <taxon>Actinomycetes</taxon>
        <taxon>Pseudonocardiales</taxon>
        <taxon>Pseudonocardiaceae</taxon>
        <taxon>Pseudonocardia</taxon>
    </lineage>
</organism>
<dbReference type="InterPro" id="IPR036890">
    <property type="entry name" value="HATPase_C_sf"/>
</dbReference>
<dbReference type="InterPro" id="IPR050482">
    <property type="entry name" value="Sensor_HK_TwoCompSys"/>
</dbReference>
<proteinExistence type="predicted"/>
<keyword evidence="4" id="KW-1133">Transmembrane helix</keyword>
<dbReference type="SUPFAM" id="SSF55874">
    <property type="entry name" value="ATPase domain of HSP90 chaperone/DNA topoisomerase II/histidine kinase"/>
    <property type="match status" value="1"/>
</dbReference>
<evidence type="ECO:0000313" key="7">
    <source>
        <dbReference type="EMBL" id="GAA4674394.1"/>
    </source>
</evidence>
<sequence length="392" mass="40531">MFRRAPVHATLIDVERPLEPLWRGVVVYRVLTLVTVIGVSAFHMTDYASPAGAGLVLAGMTAWTAVLARGYLGEAFEARRGPLALADLVVSAGIMLTTPLIVTDAQLDASAPGMGSIWTSGAVLACAVAYRIPGGVAAAAVISAALVVAKARATLTELNDIQILMLAGLTVGFASLVLRRAAERVRRAVAEEAAAAERERLARAVHDGVLQVLAHVGRRGAELGGAAAKLGALAGEQEVALRTLLTSGNAQVDAEGRRDLAATLRALASGRVSVSAPAHPVELPAATVAELDAVVRAALANVERHVGADAPAWVLVEELDDAVEISVRDDGPGIPAGRLAEAEEQGRLGVSRSMRGRVGDLGGTLDLDTGPGRGTEWTIRIPVGSGQRRESV</sequence>
<dbReference type="Pfam" id="PF19354">
    <property type="entry name" value="DUF5931"/>
    <property type="match status" value="1"/>
</dbReference>
<dbReference type="PANTHER" id="PTHR24421">
    <property type="entry name" value="NITRATE/NITRITE SENSOR PROTEIN NARX-RELATED"/>
    <property type="match status" value="1"/>
</dbReference>
<dbReference type="InterPro" id="IPR045975">
    <property type="entry name" value="DUF5931"/>
</dbReference>
<dbReference type="EMBL" id="BAABIC010000001">
    <property type="protein sequence ID" value="GAA4674394.1"/>
    <property type="molecule type" value="Genomic_DNA"/>
</dbReference>
<feature type="transmembrane region" description="Helical" evidence="4">
    <location>
        <begin position="51"/>
        <end position="72"/>
    </location>
</feature>
<evidence type="ECO:0000256" key="4">
    <source>
        <dbReference type="SAM" id="Phobius"/>
    </source>
</evidence>
<dbReference type="InterPro" id="IPR003594">
    <property type="entry name" value="HATPase_dom"/>
</dbReference>
<evidence type="ECO:0000259" key="5">
    <source>
        <dbReference type="Pfam" id="PF02518"/>
    </source>
</evidence>
<evidence type="ECO:0000256" key="2">
    <source>
        <dbReference type="ARBA" id="ARBA00022777"/>
    </source>
</evidence>
<feature type="transmembrane region" description="Helical" evidence="4">
    <location>
        <begin position="26"/>
        <end position="45"/>
    </location>
</feature>
<keyword evidence="4" id="KW-0472">Membrane</keyword>
<name>A0ABP8VYX6_9PSEU</name>
<feature type="transmembrane region" description="Helical" evidence="4">
    <location>
        <begin position="161"/>
        <end position="178"/>
    </location>
</feature>
<reference evidence="8" key="1">
    <citation type="journal article" date="2019" name="Int. J. Syst. Evol. Microbiol.">
        <title>The Global Catalogue of Microorganisms (GCM) 10K type strain sequencing project: providing services to taxonomists for standard genome sequencing and annotation.</title>
        <authorList>
            <consortium name="The Broad Institute Genomics Platform"/>
            <consortium name="The Broad Institute Genome Sequencing Center for Infectious Disease"/>
            <person name="Wu L."/>
            <person name="Ma J."/>
        </authorList>
    </citation>
    <scope>NUCLEOTIDE SEQUENCE [LARGE SCALE GENOMIC DNA]</scope>
    <source>
        <strain evidence="8">JCM 18055</strain>
    </source>
</reference>
<evidence type="ECO:0000256" key="3">
    <source>
        <dbReference type="ARBA" id="ARBA00023012"/>
    </source>
</evidence>
<dbReference type="NCBIfam" id="NF047322">
    <property type="entry name" value="HK_morpho_MacS"/>
    <property type="match status" value="1"/>
</dbReference>
<feature type="domain" description="DUF5931" evidence="6">
    <location>
        <begin position="19"/>
        <end position="184"/>
    </location>
</feature>
<dbReference type="PANTHER" id="PTHR24421:SF61">
    <property type="entry name" value="OXYGEN SENSOR HISTIDINE KINASE NREB"/>
    <property type="match status" value="1"/>
</dbReference>
<dbReference type="CDD" id="cd16917">
    <property type="entry name" value="HATPase_UhpB-NarQ-NarX-like"/>
    <property type="match status" value="1"/>
</dbReference>
<feature type="domain" description="Histidine kinase/HSP90-like ATPase" evidence="5">
    <location>
        <begin position="290"/>
        <end position="383"/>
    </location>
</feature>
<evidence type="ECO:0000256" key="1">
    <source>
        <dbReference type="ARBA" id="ARBA00022679"/>
    </source>
</evidence>
<keyword evidence="8" id="KW-1185">Reference proteome</keyword>
<keyword evidence="1" id="KW-0808">Transferase</keyword>
<keyword evidence="3" id="KW-0902">Two-component regulatory system</keyword>
<dbReference type="Pfam" id="PF02518">
    <property type="entry name" value="HATPase_c"/>
    <property type="match status" value="1"/>
</dbReference>
<comment type="caution">
    <text evidence="7">The sequence shown here is derived from an EMBL/GenBank/DDBJ whole genome shotgun (WGS) entry which is preliminary data.</text>
</comment>
<feature type="transmembrane region" description="Helical" evidence="4">
    <location>
        <begin position="122"/>
        <end position="149"/>
    </location>
</feature>
<protein>
    <submittedName>
        <fullName evidence="7">DUF5931 domain-containing protein</fullName>
    </submittedName>
</protein>
<feature type="transmembrane region" description="Helical" evidence="4">
    <location>
        <begin position="84"/>
        <end position="102"/>
    </location>
</feature>
<evidence type="ECO:0000259" key="6">
    <source>
        <dbReference type="Pfam" id="PF19354"/>
    </source>
</evidence>
<accession>A0ABP8VYX6</accession>
<dbReference type="Proteomes" id="UP001500325">
    <property type="component" value="Unassembled WGS sequence"/>
</dbReference>